<comment type="caution">
    <text evidence="1">The sequence shown here is derived from an EMBL/GenBank/DDBJ whole genome shotgun (WGS) entry which is preliminary data.</text>
</comment>
<dbReference type="AlphaFoldDB" id="A0A0F9HLK8"/>
<proteinExistence type="predicted"/>
<evidence type="ECO:0000313" key="1">
    <source>
        <dbReference type="EMBL" id="KKL82625.1"/>
    </source>
</evidence>
<reference evidence="1" key="1">
    <citation type="journal article" date="2015" name="Nature">
        <title>Complex archaea that bridge the gap between prokaryotes and eukaryotes.</title>
        <authorList>
            <person name="Spang A."/>
            <person name="Saw J.H."/>
            <person name="Jorgensen S.L."/>
            <person name="Zaremba-Niedzwiedzka K."/>
            <person name="Martijn J."/>
            <person name="Lind A.E."/>
            <person name="van Eijk R."/>
            <person name="Schleper C."/>
            <person name="Guy L."/>
            <person name="Ettema T.J."/>
        </authorList>
    </citation>
    <scope>NUCLEOTIDE SEQUENCE</scope>
</reference>
<accession>A0A0F9HLK8</accession>
<sequence>SILSSFSNSLGKNIIKKYLSNGERFPLILVSKYFKTITSIMKYDCHDLIESYRLIEKHLIESHDLIERDDYGESLHLKEIHRLIEIHWNTHSDPLTDKLQLITKSTTKNLIIWYHQNFNSFRLDCSKPVILCDDYFVRIADHNSGLYM</sequence>
<name>A0A0F9HLK8_9ZZZZ</name>
<gene>
    <name evidence="1" type="ORF">LCGC14_1982860</name>
</gene>
<protein>
    <submittedName>
        <fullName evidence="1">Uncharacterized protein</fullName>
    </submittedName>
</protein>
<organism evidence="1">
    <name type="scientific">marine sediment metagenome</name>
    <dbReference type="NCBI Taxonomy" id="412755"/>
    <lineage>
        <taxon>unclassified sequences</taxon>
        <taxon>metagenomes</taxon>
        <taxon>ecological metagenomes</taxon>
    </lineage>
</organism>
<dbReference type="EMBL" id="LAZR01022220">
    <property type="protein sequence ID" value="KKL82625.1"/>
    <property type="molecule type" value="Genomic_DNA"/>
</dbReference>
<feature type="non-terminal residue" evidence="1">
    <location>
        <position position="1"/>
    </location>
</feature>